<reference evidence="2" key="1">
    <citation type="journal article" date="2023" name="Mol. Phylogenet. Evol.">
        <title>Genome-scale phylogeny and comparative genomics of the fungal order Sordariales.</title>
        <authorList>
            <person name="Hensen N."/>
            <person name="Bonometti L."/>
            <person name="Westerberg I."/>
            <person name="Brannstrom I.O."/>
            <person name="Guillou S."/>
            <person name="Cros-Aarteil S."/>
            <person name="Calhoun S."/>
            <person name="Haridas S."/>
            <person name="Kuo A."/>
            <person name="Mondo S."/>
            <person name="Pangilinan J."/>
            <person name="Riley R."/>
            <person name="LaButti K."/>
            <person name="Andreopoulos B."/>
            <person name="Lipzen A."/>
            <person name="Chen C."/>
            <person name="Yan M."/>
            <person name="Daum C."/>
            <person name="Ng V."/>
            <person name="Clum A."/>
            <person name="Steindorff A."/>
            <person name="Ohm R.A."/>
            <person name="Martin F."/>
            <person name="Silar P."/>
            <person name="Natvig D.O."/>
            <person name="Lalanne C."/>
            <person name="Gautier V."/>
            <person name="Ament-Velasquez S.L."/>
            <person name="Kruys A."/>
            <person name="Hutchinson M.I."/>
            <person name="Powell A.J."/>
            <person name="Barry K."/>
            <person name="Miller A.N."/>
            <person name="Grigoriev I.V."/>
            <person name="Debuchy R."/>
            <person name="Gladieux P."/>
            <person name="Hiltunen Thoren M."/>
            <person name="Johannesson H."/>
        </authorList>
    </citation>
    <scope>NUCLEOTIDE SEQUENCE</scope>
    <source>
        <strain evidence="2">CBS 892.96</strain>
    </source>
</reference>
<dbReference type="Proteomes" id="UP001302321">
    <property type="component" value="Unassembled WGS sequence"/>
</dbReference>
<feature type="region of interest" description="Disordered" evidence="1">
    <location>
        <begin position="1"/>
        <end position="26"/>
    </location>
</feature>
<feature type="region of interest" description="Disordered" evidence="1">
    <location>
        <begin position="70"/>
        <end position="103"/>
    </location>
</feature>
<dbReference type="EMBL" id="MU866127">
    <property type="protein sequence ID" value="KAK4178919.1"/>
    <property type="molecule type" value="Genomic_DNA"/>
</dbReference>
<gene>
    <name evidence="2" type="ORF">QBC36DRAFT_308708</name>
</gene>
<evidence type="ECO:0000313" key="2">
    <source>
        <dbReference type="EMBL" id="KAK4178919.1"/>
    </source>
</evidence>
<proteinExistence type="predicted"/>
<reference evidence="2" key="2">
    <citation type="submission" date="2023-05" db="EMBL/GenBank/DDBJ databases">
        <authorList>
            <consortium name="Lawrence Berkeley National Laboratory"/>
            <person name="Steindorff A."/>
            <person name="Hensen N."/>
            <person name="Bonometti L."/>
            <person name="Westerberg I."/>
            <person name="Brannstrom I.O."/>
            <person name="Guillou S."/>
            <person name="Cros-Aarteil S."/>
            <person name="Calhoun S."/>
            <person name="Haridas S."/>
            <person name="Kuo A."/>
            <person name="Mondo S."/>
            <person name="Pangilinan J."/>
            <person name="Riley R."/>
            <person name="Labutti K."/>
            <person name="Andreopoulos B."/>
            <person name="Lipzen A."/>
            <person name="Chen C."/>
            <person name="Yanf M."/>
            <person name="Daum C."/>
            <person name="Ng V."/>
            <person name="Clum A."/>
            <person name="Ohm R."/>
            <person name="Martin F."/>
            <person name="Silar P."/>
            <person name="Natvig D."/>
            <person name="Lalanne C."/>
            <person name="Gautier V."/>
            <person name="Ament-Velasquez S.L."/>
            <person name="Kruys A."/>
            <person name="Hutchinson M.I."/>
            <person name="Powell A.J."/>
            <person name="Barry K."/>
            <person name="Miller A.N."/>
            <person name="Grigoriev I.V."/>
            <person name="Debuchy R."/>
            <person name="Gladieux P."/>
            <person name="Thoren M.H."/>
            <person name="Johannesson H."/>
        </authorList>
    </citation>
    <scope>NUCLEOTIDE SEQUENCE</scope>
    <source>
        <strain evidence="2">CBS 892.96</strain>
    </source>
</reference>
<accession>A0AAN6WBG6</accession>
<dbReference type="AlphaFoldDB" id="A0AAN6WBG6"/>
<sequence length="103" mass="11382">MSAIQPPTAGRGQSQPWKKWWPPSDDTIKSMSEEELKSKPWVNWKPDVQDPNAKPWLQWVPRDAHIIEHLQSTSSSGSGPAPEPEPEKPLPVIVPPSSNAEGG</sequence>
<comment type="caution">
    <text evidence="2">The sequence shown here is derived from an EMBL/GenBank/DDBJ whole genome shotgun (WGS) entry which is preliminary data.</text>
</comment>
<keyword evidence="3" id="KW-1185">Reference proteome</keyword>
<evidence type="ECO:0000313" key="3">
    <source>
        <dbReference type="Proteomes" id="UP001302321"/>
    </source>
</evidence>
<organism evidence="2 3">
    <name type="scientific">Triangularia setosa</name>
    <dbReference type="NCBI Taxonomy" id="2587417"/>
    <lineage>
        <taxon>Eukaryota</taxon>
        <taxon>Fungi</taxon>
        <taxon>Dikarya</taxon>
        <taxon>Ascomycota</taxon>
        <taxon>Pezizomycotina</taxon>
        <taxon>Sordariomycetes</taxon>
        <taxon>Sordariomycetidae</taxon>
        <taxon>Sordariales</taxon>
        <taxon>Podosporaceae</taxon>
        <taxon>Triangularia</taxon>
    </lineage>
</organism>
<name>A0AAN6WBG6_9PEZI</name>
<protein>
    <submittedName>
        <fullName evidence="2">Uncharacterized protein</fullName>
    </submittedName>
</protein>
<evidence type="ECO:0000256" key="1">
    <source>
        <dbReference type="SAM" id="MobiDB-lite"/>
    </source>
</evidence>